<organism evidence="1 2">
    <name type="scientific">Sanguibacter inulinus</name>
    <dbReference type="NCBI Taxonomy" id="60922"/>
    <lineage>
        <taxon>Bacteria</taxon>
        <taxon>Bacillati</taxon>
        <taxon>Actinomycetota</taxon>
        <taxon>Actinomycetes</taxon>
        <taxon>Micrococcales</taxon>
        <taxon>Sanguibacteraceae</taxon>
        <taxon>Sanguibacter</taxon>
    </lineage>
</organism>
<accession>A0A853EY67</accession>
<proteinExistence type="predicted"/>
<comment type="caution">
    <text evidence="1">The sequence shown here is derived from an EMBL/GenBank/DDBJ whole genome shotgun (WGS) entry which is preliminary data.</text>
</comment>
<dbReference type="EMBL" id="JACBYE010000066">
    <property type="protein sequence ID" value="NYS95320.1"/>
    <property type="molecule type" value="Genomic_DNA"/>
</dbReference>
<evidence type="ECO:0000313" key="1">
    <source>
        <dbReference type="EMBL" id="NYS95320.1"/>
    </source>
</evidence>
<protein>
    <submittedName>
        <fullName evidence="1">Uncharacterized protein</fullName>
    </submittedName>
</protein>
<evidence type="ECO:0000313" key="2">
    <source>
        <dbReference type="Proteomes" id="UP000561011"/>
    </source>
</evidence>
<dbReference type="Proteomes" id="UP000561011">
    <property type="component" value="Unassembled WGS sequence"/>
</dbReference>
<dbReference type="AlphaFoldDB" id="A0A853EY67"/>
<gene>
    <name evidence="1" type="ORF">HZZ10_17585</name>
</gene>
<dbReference type="RefSeq" id="WP_179914505.1">
    <property type="nucleotide sequence ID" value="NZ_JACBYE010000066.1"/>
</dbReference>
<keyword evidence="2" id="KW-1185">Reference proteome</keyword>
<name>A0A853EY67_9MICO</name>
<reference evidence="1 2" key="1">
    <citation type="submission" date="2020-07" db="EMBL/GenBank/DDBJ databases">
        <title>MOT database genomes.</title>
        <authorList>
            <person name="Joseph S."/>
            <person name="Aduse-Opoku J."/>
            <person name="Hashim A."/>
            <person name="Wade W."/>
            <person name="Curtis M."/>
        </authorList>
    </citation>
    <scope>NUCLEOTIDE SEQUENCE [LARGE SCALE GENOMIC DNA]</scope>
    <source>
        <strain evidence="1 2">DSM 100099</strain>
    </source>
</reference>
<sequence>MTVSHQLHVVIDRITGDVVVPLGVWEDPEAAAEEIAEHDPAQPGRYEVRIVLDGEGLTDESFATAEHGPSVIPVSPIATLVDGTLLTEEFFLKVSGARCTFTSEDGTVCDAPILTDKTTSVTPVDDVFVPADVWAGWNADRCTEHLAA</sequence>